<keyword evidence="2" id="KW-0812">Transmembrane</keyword>
<keyword evidence="2" id="KW-1133">Transmembrane helix</keyword>
<keyword evidence="2" id="KW-0472">Membrane</keyword>
<feature type="region of interest" description="Disordered" evidence="1">
    <location>
        <begin position="25"/>
        <end position="50"/>
    </location>
</feature>
<dbReference type="AlphaFoldDB" id="A0A7R9FHE0"/>
<organism evidence="3">
    <name type="scientific">Timema tahoe</name>
    <dbReference type="NCBI Taxonomy" id="61484"/>
    <lineage>
        <taxon>Eukaryota</taxon>
        <taxon>Metazoa</taxon>
        <taxon>Ecdysozoa</taxon>
        <taxon>Arthropoda</taxon>
        <taxon>Hexapoda</taxon>
        <taxon>Insecta</taxon>
        <taxon>Pterygota</taxon>
        <taxon>Neoptera</taxon>
        <taxon>Polyneoptera</taxon>
        <taxon>Phasmatodea</taxon>
        <taxon>Timematodea</taxon>
        <taxon>Timematoidea</taxon>
        <taxon>Timematidae</taxon>
        <taxon>Timema</taxon>
    </lineage>
</organism>
<evidence type="ECO:0000256" key="1">
    <source>
        <dbReference type="SAM" id="MobiDB-lite"/>
    </source>
</evidence>
<sequence>MLVLTTPHDTTLDFRGVSVTIFQGSQKLDETHPSSPVPLRGGPQRTSPETEQCDVPLFVQGQMRQEYELGRLNIEESKQHLRGMIVENYLWKTTPSSPERDSDLDLPILDSLAQHETSALANYATEAVHVGPVGRARLQQNISPESQVVVFTLKSIDVDSRHQRMTSITERVLGAELQDNQRGEDTDYRQVPLHSKTKPTEARSNYPVVKSPNQNSWKYKEKFRILTAHVAGADRSHECCLHICGDRLFKCKGAEVELFYIFVLLLVVLIPTALVVVIVVLTGSKDHDQTYGEMFDQASFDEYCCWLPSKPVECYLETKNCTTLKFTLNVSKSHHIRCVRRFPKSSKPTKTSTLNLFTSHYISCVRRSSAHQRYHKLQSNQDGMFSPHWCIRAHVMPFPRTLWKLGCPCNTERKRASLRVEEGGFRSFQEELNKCET</sequence>
<protein>
    <submittedName>
        <fullName evidence="3">Uncharacterized protein</fullName>
    </submittedName>
</protein>
<evidence type="ECO:0000256" key="2">
    <source>
        <dbReference type="SAM" id="Phobius"/>
    </source>
</evidence>
<gene>
    <name evidence="3" type="ORF">TTEB3V08_LOCUS625</name>
</gene>
<evidence type="ECO:0000313" key="3">
    <source>
        <dbReference type="EMBL" id="CAD7452446.1"/>
    </source>
</evidence>
<feature type="transmembrane region" description="Helical" evidence="2">
    <location>
        <begin position="258"/>
        <end position="281"/>
    </location>
</feature>
<dbReference type="EMBL" id="OE000109">
    <property type="protein sequence ID" value="CAD7452446.1"/>
    <property type="molecule type" value="Genomic_DNA"/>
</dbReference>
<reference evidence="3" key="1">
    <citation type="submission" date="2020-11" db="EMBL/GenBank/DDBJ databases">
        <authorList>
            <person name="Tran Van P."/>
        </authorList>
    </citation>
    <scope>NUCLEOTIDE SEQUENCE</scope>
</reference>
<name>A0A7R9FHE0_9NEOP</name>
<proteinExistence type="predicted"/>
<accession>A0A7R9FHE0</accession>